<dbReference type="GeneID" id="20320725"/>
<sequence>MNGLSRHHDLCRGVTIIDIHLSTRIQLSNSERAPDQVPVNPRVLEHRVRVHRKITVPGSMNVGPPRQT</sequence>
<gene>
    <name evidence="1" type="ORF">T265_06546</name>
</gene>
<protein>
    <submittedName>
        <fullName evidence="1">Uncharacterized protein</fullName>
    </submittedName>
</protein>
<evidence type="ECO:0000313" key="2">
    <source>
        <dbReference type="Proteomes" id="UP000054324"/>
    </source>
</evidence>
<name>A0A075ADL9_OPIVI</name>
<dbReference type="CTD" id="20320725"/>
<dbReference type="RefSeq" id="XP_009170106.1">
    <property type="nucleotide sequence ID" value="XM_009171842.1"/>
</dbReference>
<proteinExistence type="predicted"/>
<dbReference type="EMBL" id="KL596755">
    <property type="protein sequence ID" value="KER26129.1"/>
    <property type="molecule type" value="Genomic_DNA"/>
</dbReference>
<dbReference type="AlphaFoldDB" id="A0A075ADL9"/>
<dbReference type="Proteomes" id="UP000054324">
    <property type="component" value="Unassembled WGS sequence"/>
</dbReference>
<reference evidence="1 2" key="1">
    <citation type="submission" date="2013-11" db="EMBL/GenBank/DDBJ databases">
        <title>Opisthorchis viverrini - life in the bile duct.</title>
        <authorList>
            <person name="Young N.D."/>
            <person name="Nagarajan N."/>
            <person name="Lin S.J."/>
            <person name="Korhonen P.K."/>
            <person name="Jex A.R."/>
            <person name="Hall R.S."/>
            <person name="Safavi-Hemami H."/>
            <person name="Kaewkong W."/>
            <person name="Bertrand D."/>
            <person name="Gao S."/>
            <person name="Seet Q."/>
            <person name="Wongkham S."/>
            <person name="Teh B.T."/>
            <person name="Wongkham C."/>
            <person name="Intapan P.M."/>
            <person name="Maleewong W."/>
            <person name="Yang X."/>
            <person name="Hu M."/>
            <person name="Wang Z."/>
            <person name="Hofmann A."/>
            <person name="Sternberg P.W."/>
            <person name="Tan P."/>
            <person name="Wang J."/>
            <person name="Gasser R.B."/>
        </authorList>
    </citation>
    <scope>NUCLEOTIDE SEQUENCE [LARGE SCALE GENOMIC DNA]</scope>
</reference>
<evidence type="ECO:0000313" key="1">
    <source>
        <dbReference type="EMBL" id="KER26129.1"/>
    </source>
</evidence>
<keyword evidence="2" id="KW-1185">Reference proteome</keyword>
<dbReference type="KEGG" id="ovi:T265_06546"/>
<organism evidence="1 2">
    <name type="scientific">Opisthorchis viverrini</name>
    <name type="common">Southeast Asian liver fluke</name>
    <dbReference type="NCBI Taxonomy" id="6198"/>
    <lineage>
        <taxon>Eukaryota</taxon>
        <taxon>Metazoa</taxon>
        <taxon>Spiralia</taxon>
        <taxon>Lophotrochozoa</taxon>
        <taxon>Platyhelminthes</taxon>
        <taxon>Trematoda</taxon>
        <taxon>Digenea</taxon>
        <taxon>Opisthorchiida</taxon>
        <taxon>Opisthorchiata</taxon>
        <taxon>Opisthorchiidae</taxon>
        <taxon>Opisthorchis</taxon>
    </lineage>
</organism>
<accession>A0A075ADL9</accession>